<proteinExistence type="predicted"/>
<sequence length="279" mass="32811">MASARNLCQHSDPDGTQCTSHDYTPCPHCQLQLCLKHLNSHQELLRTDLHDLCDKINSTRMNFDDLRFDSTNHREFLFKQLNDWYDEQLSLINKTYAEKKQEIQILCLKSQMEFDLYKLKKEKQLKMNLMKQLKKVLMLKQVHVDDLNEMRNKLEYIQRGIDELKQLKVDIYFNSTNFDISIIKRRYVEAAKPLFNDDDDNLWKTDSEDEGETDDCHQCNDSCDCKQNFSSPSLLSVSPAIIAKKPPLKLVIKRLRHSTISNEIKYKLHAINTSLPIRT</sequence>
<dbReference type="AlphaFoldDB" id="A0A815B0Q8"/>
<dbReference type="Proteomes" id="UP000663828">
    <property type="component" value="Unassembled WGS sequence"/>
</dbReference>
<name>A0A815B0Q8_ADIRI</name>
<reference evidence="1" key="1">
    <citation type="submission" date="2021-02" db="EMBL/GenBank/DDBJ databases">
        <authorList>
            <person name="Nowell W R."/>
        </authorList>
    </citation>
    <scope>NUCLEOTIDE SEQUENCE</scope>
</reference>
<evidence type="ECO:0000313" key="1">
    <source>
        <dbReference type="EMBL" id="CAF1261431.1"/>
    </source>
</evidence>
<comment type="caution">
    <text evidence="1">The sequence shown here is derived from an EMBL/GenBank/DDBJ whole genome shotgun (WGS) entry which is preliminary data.</text>
</comment>
<gene>
    <name evidence="1" type="ORF">XAT740_LOCUS26800</name>
</gene>
<organism evidence="1 2">
    <name type="scientific">Adineta ricciae</name>
    <name type="common">Rotifer</name>
    <dbReference type="NCBI Taxonomy" id="249248"/>
    <lineage>
        <taxon>Eukaryota</taxon>
        <taxon>Metazoa</taxon>
        <taxon>Spiralia</taxon>
        <taxon>Gnathifera</taxon>
        <taxon>Rotifera</taxon>
        <taxon>Eurotatoria</taxon>
        <taxon>Bdelloidea</taxon>
        <taxon>Adinetida</taxon>
        <taxon>Adinetidae</taxon>
        <taxon>Adineta</taxon>
    </lineage>
</organism>
<dbReference type="EMBL" id="CAJNOR010002196">
    <property type="protein sequence ID" value="CAF1261431.1"/>
    <property type="molecule type" value="Genomic_DNA"/>
</dbReference>
<protein>
    <submittedName>
        <fullName evidence="1">Uncharacterized protein</fullName>
    </submittedName>
</protein>
<evidence type="ECO:0000313" key="2">
    <source>
        <dbReference type="Proteomes" id="UP000663828"/>
    </source>
</evidence>
<accession>A0A815B0Q8</accession>
<keyword evidence="2" id="KW-1185">Reference proteome</keyword>